<evidence type="ECO:0000256" key="1">
    <source>
        <dbReference type="SAM" id="MobiDB-lite"/>
    </source>
</evidence>
<dbReference type="PANTHER" id="PTHR21557">
    <property type="entry name" value="CORDON-BLEU"/>
    <property type="match status" value="1"/>
</dbReference>
<reference evidence="3" key="1">
    <citation type="journal article" date="2016" name="Nature">
        <title>Genome evolution in the allotetraploid frog Xenopus laevis.</title>
        <authorList>
            <person name="Session A.M."/>
            <person name="Uno Y."/>
            <person name="Kwon T."/>
            <person name="Chapman J.A."/>
            <person name="Toyoda A."/>
            <person name="Takahashi S."/>
            <person name="Fukui A."/>
            <person name="Hikosaka A."/>
            <person name="Suzuki A."/>
            <person name="Kondo M."/>
            <person name="van Heeringen S.J."/>
            <person name="Quigley I."/>
            <person name="Heinz S."/>
            <person name="Ogino H."/>
            <person name="Ochi H."/>
            <person name="Hellsten U."/>
            <person name="Lyons J.B."/>
            <person name="Simakov O."/>
            <person name="Putnam N."/>
            <person name="Stites J."/>
            <person name="Kuroki Y."/>
            <person name="Tanaka T."/>
            <person name="Michiue T."/>
            <person name="Watanabe M."/>
            <person name="Bogdanovic O."/>
            <person name="Lister R."/>
            <person name="Georgiou G."/>
            <person name="Paranjpe S.S."/>
            <person name="van Kruijsbergen I."/>
            <person name="Shu S."/>
            <person name="Carlson J."/>
            <person name="Kinoshita T."/>
            <person name="Ohta Y."/>
            <person name="Mawaribuchi S."/>
            <person name="Jenkins J."/>
            <person name="Grimwood J."/>
            <person name="Schmutz J."/>
            <person name="Mitros T."/>
            <person name="Mozaffari S.V."/>
            <person name="Suzuki Y."/>
            <person name="Haramoto Y."/>
            <person name="Yamamoto T.S."/>
            <person name="Takagi C."/>
            <person name="Heald R."/>
            <person name="Miller K."/>
            <person name="Haudenschild C."/>
            <person name="Kitzman J."/>
            <person name="Nakayama T."/>
            <person name="Izutsu Y."/>
            <person name="Robert J."/>
            <person name="Fortriede J."/>
            <person name="Burns K."/>
            <person name="Lotay V."/>
            <person name="Karimi K."/>
            <person name="Yasuoka Y."/>
            <person name="Dichmann D.S."/>
            <person name="Flajnik M.F."/>
            <person name="Houston D.W."/>
            <person name="Shendure J."/>
            <person name="DuPasquier L."/>
            <person name="Vize P.D."/>
            <person name="Zorn A.M."/>
            <person name="Ito M."/>
            <person name="Marcotte E.M."/>
            <person name="Wallingford J.B."/>
            <person name="Ito Y."/>
            <person name="Asashima M."/>
            <person name="Ueno N."/>
            <person name="Matsuda Y."/>
            <person name="Veenstra G.J."/>
            <person name="Fujiyama A."/>
            <person name="Harland R.M."/>
            <person name="Taira M."/>
            <person name="Rokhsar D.S."/>
        </authorList>
    </citation>
    <scope>NUCLEOTIDE SEQUENCE [LARGE SCALE GENOMIC DNA]</scope>
    <source>
        <strain evidence="3">J</strain>
    </source>
</reference>
<feature type="non-terminal residue" evidence="2">
    <location>
        <position position="62"/>
    </location>
</feature>
<feature type="compositionally biased region" description="Low complexity" evidence="1">
    <location>
        <begin position="12"/>
        <end position="25"/>
    </location>
</feature>
<gene>
    <name evidence="2" type="ORF">XELAEV_1804714010mg</name>
</gene>
<proteinExistence type="predicted"/>
<dbReference type="InterPro" id="IPR039895">
    <property type="entry name" value="COBL-like"/>
</dbReference>
<feature type="non-terminal residue" evidence="2">
    <location>
        <position position="1"/>
    </location>
</feature>
<accession>A0A974BUC4</accession>
<feature type="region of interest" description="Disordered" evidence="1">
    <location>
        <begin position="1"/>
        <end position="39"/>
    </location>
</feature>
<dbReference type="Proteomes" id="UP000694892">
    <property type="component" value="Chromosome 9_10S"/>
</dbReference>
<feature type="compositionally biased region" description="Basic and acidic residues" evidence="1">
    <location>
        <begin position="26"/>
        <end position="39"/>
    </location>
</feature>
<sequence length="62" mass="6686">KKAKGKAPLPPGEGKYSDNSPSFDSSDSHHFSMDQKENITDQTIELTVVLPGEKTAMAMVHG</sequence>
<dbReference type="PANTHER" id="PTHR21557:SF2">
    <property type="entry name" value="CORDON-BLEU PROTEIN-LIKE 1"/>
    <property type="match status" value="1"/>
</dbReference>
<protein>
    <submittedName>
        <fullName evidence="2">Uncharacterized protein</fullName>
    </submittedName>
</protein>
<evidence type="ECO:0000313" key="2">
    <source>
        <dbReference type="EMBL" id="OCT61119.1"/>
    </source>
</evidence>
<evidence type="ECO:0000313" key="3">
    <source>
        <dbReference type="Proteomes" id="UP000694892"/>
    </source>
</evidence>
<organism evidence="2 3">
    <name type="scientific">Xenopus laevis</name>
    <name type="common">African clawed frog</name>
    <dbReference type="NCBI Taxonomy" id="8355"/>
    <lineage>
        <taxon>Eukaryota</taxon>
        <taxon>Metazoa</taxon>
        <taxon>Chordata</taxon>
        <taxon>Craniata</taxon>
        <taxon>Vertebrata</taxon>
        <taxon>Euteleostomi</taxon>
        <taxon>Amphibia</taxon>
        <taxon>Batrachia</taxon>
        <taxon>Anura</taxon>
        <taxon>Pipoidea</taxon>
        <taxon>Pipidae</taxon>
        <taxon>Xenopodinae</taxon>
        <taxon>Xenopus</taxon>
        <taxon>Xenopus</taxon>
    </lineage>
</organism>
<dbReference type="EMBL" id="CM004483">
    <property type="protein sequence ID" value="OCT61119.1"/>
    <property type="molecule type" value="Genomic_DNA"/>
</dbReference>
<dbReference type="GO" id="GO:0003785">
    <property type="term" value="F:actin monomer binding"/>
    <property type="evidence" value="ECO:0007669"/>
    <property type="project" value="InterPro"/>
</dbReference>
<name>A0A974BUC4_XENLA</name>
<dbReference type="AlphaFoldDB" id="A0A974BUC4"/>